<dbReference type="GO" id="GO:0005829">
    <property type="term" value="C:cytosol"/>
    <property type="evidence" value="ECO:0007669"/>
    <property type="project" value="TreeGrafter"/>
</dbReference>
<dbReference type="STRING" id="28743.ENSCVAP00000006409"/>
<feature type="region of interest" description="Disordered" evidence="1">
    <location>
        <begin position="1"/>
        <end position="27"/>
    </location>
</feature>
<feature type="compositionally biased region" description="Polar residues" evidence="1">
    <location>
        <begin position="1"/>
        <end position="18"/>
    </location>
</feature>
<dbReference type="InterPro" id="IPR036322">
    <property type="entry name" value="WD40_repeat_dom_sf"/>
</dbReference>
<feature type="region of interest" description="Disordered" evidence="1">
    <location>
        <begin position="611"/>
        <end position="657"/>
    </location>
</feature>
<feature type="compositionally biased region" description="Low complexity" evidence="1">
    <location>
        <begin position="745"/>
        <end position="757"/>
    </location>
</feature>
<evidence type="ECO:0000256" key="1">
    <source>
        <dbReference type="SAM" id="MobiDB-lite"/>
    </source>
</evidence>
<feature type="region of interest" description="Disordered" evidence="1">
    <location>
        <begin position="123"/>
        <end position="165"/>
    </location>
</feature>
<feature type="compositionally biased region" description="Polar residues" evidence="1">
    <location>
        <begin position="576"/>
        <end position="588"/>
    </location>
</feature>
<dbReference type="GeneID" id="107093134"/>
<dbReference type="GO" id="GO:0017124">
    <property type="term" value="F:SH3 domain binding"/>
    <property type="evidence" value="ECO:0007669"/>
    <property type="project" value="TreeGrafter"/>
</dbReference>
<evidence type="ECO:0000259" key="2">
    <source>
        <dbReference type="PROSITE" id="PS00028"/>
    </source>
</evidence>
<dbReference type="Ensembl" id="ENSCVAT00000005038.1">
    <property type="protein sequence ID" value="ENSCVAP00000006409.1"/>
    <property type="gene ID" value="ENSCVAG00000007953.1"/>
</dbReference>
<dbReference type="RefSeq" id="XP_015243464.1">
    <property type="nucleotide sequence ID" value="XM_015387978.1"/>
</dbReference>
<feature type="compositionally biased region" description="Polar residues" evidence="1">
    <location>
        <begin position="404"/>
        <end position="417"/>
    </location>
</feature>
<dbReference type="InterPro" id="IPR013087">
    <property type="entry name" value="Znf_C2H2_type"/>
</dbReference>
<proteinExistence type="predicted"/>
<dbReference type="Proteomes" id="UP000265020">
    <property type="component" value="Unassembled WGS sequence"/>
</dbReference>
<dbReference type="GO" id="GO:0008286">
    <property type="term" value="P:insulin receptor signaling pathway"/>
    <property type="evidence" value="ECO:0007669"/>
    <property type="project" value="TreeGrafter"/>
</dbReference>
<feature type="region of interest" description="Disordered" evidence="1">
    <location>
        <begin position="281"/>
        <end position="362"/>
    </location>
</feature>
<feature type="compositionally biased region" description="Basic and acidic residues" evidence="1">
    <location>
        <begin position="817"/>
        <end position="835"/>
    </location>
</feature>
<feature type="compositionally biased region" description="Polar residues" evidence="1">
    <location>
        <begin position="472"/>
        <end position="482"/>
    </location>
</feature>
<dbReference type="PANTHER" id="PTHR14435">
    <property type="entry name" value="ZINC FINGER PROTEIN 106"/>
    <property type="match status" value="1"/>
</dbReference>
<dbReference type="InterPro" id="IPR015943">
    <property type="entry name" value="WD40/YVTN_repeat-like_dom_sf"/>
</dbReference>
<dbReference type="InterPro" id="IPR001680">
    <property type="entry name" value="WD40_rpt"/>
</dbReference>
<feature type="region of interest" description="Disordered" evidence="1">
    <location>
        <begin position="729"/>
        <end position="757"/>
    </location>
</feature>
<dbReference type="SMART" id="SM00320">
    <property type="entry name" value="WD40"/>
    <property type="match status" value="6"/>
</dbReference>
<evidence type="ECO:0000313" key="4">
    <source>
        <dbReference type="Proteomes" id="UP000265020"/>
    </source>
</evidence>
<dbReference type="OMA" id="NHRCWWQ"/>
<feature type="region of interest" description="Disordered" evidence="1">
    <location>
        <begin position="800"/>
        <end position="888"/>
    </location>
</feature>
<dbReference type="CDD" id="cd00200">
    <property type="entry name" value="WD40"/>
    <property type="match status" value="1"/>
</dbReference>
<feature type="compositionally biased region" description="Polar residues" evidence="1">
    <location>
        <begin position="444"/>
        <end position="455"/>
    </location>
</feature>
<dbReference type="PANTHER" id="PTHR14435:SF2">
    <property type="entry name" value="ZINC FINGER PROTEIN 106"/>
    <property type="match status" value="1"/>
</dbReference>
<dbReference type="Pfam" id="PF00400">
    <property type="entry name" value="WD40"/>
    <property type="match status" value="4"/>
</dbReference>
<dbReference type="InterPro" id="IPR042622">
    <property type="entry name" value="Znf106"/>
</dbReference>
<accession>A0A3Q2CM38</accession>
<dbReference type="RefSeq" id="XP_015243465.1">
    <property type="nucleotide sequence ID" value="XM_015387979.1"/>
</dbReference>
<keyword evidence="4" id="KW-1185">Reference proteome</keyword>
<reference evidence="3" key="2">
    <citation type="submission" date="2025-09" db="UniProtKB">
        <authorList>
            <consortium name="Ensembl"/>
        </authorList>
    </citation>
    <scope>IDENTIFICATION</scope>
</reference>
<organism evidence="3 4">
    <name type="scientific">Cyprinodon variegatus</name>
    <name type="common">Sheepshead minnow</name>
    <dbReference type="NCBI Taxonomy" id="28743"/>
    <lineage>
        <taxon>Eukaryota</taxon>
        <taxon>Metazoa</taxon>
        <taxon>Chordata</taxon>
        <taxon>Craniata</taxon>
        <taxon>Vertebrata</taxon>
        <taxon>Euteleostomi</taxon>
        <taxon>Actinopterygii</taxon>
        <taxon>Neopterygii</taxon>
        <taxon>Teleostei</taxon>
        <taxon>Neoteleostei</taxon>
        <taxon>Acanthomorphata</taxon>
        <taxon>Ovalentaria</taxon>
        <taxon>Atherinomorphae</taxon>
        <taxon>Cyprinodontiformes</taxon>
        <taxon>Cyprinodontidae</taxon>
        <taxon>Cyprinodon</taxon>
    </lineage>
</organism>
<feature type="compositionally biased region" description="Basic and acidic residues" evidence="1">
    <location>
        <begin position="123"/>
        <end position="133"/>
    </location>
</feature>
<sequence length="1322" mass="146331">MADLQSKQQDVQKQTVNQKHPRSSKKLKRNFCMLCRKSYLKREGQDHMHSMQHHTELEAALGKDALHSCQACQINSLSLNEYADHILTSQHQKRFQKLKKSNAKPVPLCKSLNPVTIKSILTRNKELKKEEKKAMRKNKKKQKQSAGEKRANKQHPGVQNRNIDPKTKMLYKSKQLQAGAPNQWAQTPRPGNDHGVILNKENKIYRNPPPPPYRPFLDQQWNPPYQPRGPVGQPHPYHYGRQQHIHGCYGYNQQHQMKAKRFQMGSYNSQSASANLKQAMPAISQSNSNQKNPALDGYFTGDQPPQSGAISFDHNQAEKVNQAPPNHRETDPNQPGSTNSSAPGDSENKSSSPAPIQDVDISAMLKQIRRALGVREPCRADREARRQTENVQTEHRDTEKQDNAEQSAATPANTDALASNCAPPADAGVSFSTIPPLKGKLSTFKATQETNQTKSQKLKDRPKNDDKRKSLEASNSLPSVSGCTVEHNPLLNKQLHIPGVPNKLSWTEMYDNMKRKTLKGRPRFGIQLGVQPTDTGGPAQDSDLPLSEGFHWESIPGSPSVMPPVLPSSHADHLSEAQTDSQTQNSRGQPDVAQPGCSSKTAMQISMKVEPNLEGENEDLSSNSNANKRPRSMLEEDDISPKQRKRKSKKDSPDQNQMDQLLAVSLKEDELSHSLQDLDKALIQARNALQAAYAEVQRLLLLKQQFTAEVNSLRAKRIEILQGMQEGYSRGNPAESASTFSPGAASTGSSTLFSPSLSHPPSAAAFIPPAYPAGLALPGVSLKQEVIHAVAAGQTSQQFLPTAEGSTSTPPLLPESSARDGLKSVKTKILDKEMEPSDFVEGTEENGRREQDQGNGPSGDKKKKKKSPHVDDEGSESDSSVEVVNPSNQEIIDIEELEYEHSTQIDAKEQPQDPQTSATADFRIASTQTSQQCETESKHKPEVHPKDNPNPPEASVEEDEPSLGTFSSHTGPVNGLQIHNGRLYTCSGDNTARAYSLVTKECEAVFGGHTNKVNCLLVSSPPNMPTRLYTGSSDQTIRCYSIKSNKCLEQISLPDRVLCLHIAWKILYVGLANGSVMSYDLKTLKELDVLECHGPRGVSCLGTSQEGARRLLLVGSYDSTISVRDAKSGLLLRTLEGHTKTVLCLKVVNDLVFSGSSDTSVHAHNIHTGELVRIYKGHSHAVTSIVILGKVMVTACLDQLVRVYELQSHDRLQVYGGHSDMVMCMAVHKSVIYTGCYDGSIQAVKLNLMKNYRCWWQGCSLIFGIAEHLFQHLVREHSNPNLQTIKCRWKECNQFFSTQQSVRQELPEHMQIHINCDSKVQP</sequence>
<dbReference type="Gene3D" id="2.130.10.10">
    <property type="entry name" value="YVTN repeat-like/Quinoprotein amine dehydrogenase"/>
    <property type="match status" value="3"/>
</dbReference>
<dbReference type="RefSeq" id="XP_015243466.1">
    <property type="nucleotide sequence ID" value="XM_015387980.1"/>
</dbReference>
<evidence type="ECO:0000313" key="3">
    <source>
        <dbReference type="Ensembl" id="ENSCVAP00000006409.1"/>
    </source>
</evidence>
<feature type="compositionally biased region" description="Basic residues" evidence="1">
    <location>
        <begin position="134"/>
        <end position="143"/>
    </location>
</feature>
<dbReference type="PROSITE" id="PS00028">
    <property type="entry name" value="ZINC_FINGER_C2H2_1"/>
    <property type="match status" value="1"/>
</dbReference>
<name>A0A3Q2CM38_CYPVA</name>
<feature type="compositionally biased region" description="Polar residues" evidence="1">
    <location>
        <begin position="332"/>
        <end position="354"/>
    </location>
</feature>
<feature type="compositionally biased region" description="Basic and acidic residues" evidence="1">
    <location>
        <begin position="457"/>
        <end position="471"/>
    </location>
</feature>
<feature type="compositionally biased region" description="Low complexity" evidence="1">
    <location>
        <begin position="806"/>
        <end position="816"/>
    </location>
</feature>
<dbReference type="GeneTree" id="ENSGT00940000157336"/>
<dbReference type="GO" id="GO:0003723">
    <property type="term" value="F:RNA binding"/>
    <property type="evidence" value="ECO:0007669"/>
    <property type="project" value="InterPro"/>
</dbReference>
<feature type="region of interest" description="Disordered" evidence="1">
    <location>
        <begin position="521"/>
        <end position="598"/>
    </location>
</feature>
<feature type="region of interest" description="Disordered" evidence="1">
    <location>
        <begin position="374"/>
        <end position="482"/>
    </location>
</feature>
<dbReference type="SUPFAM" id="SSF50978">
    <property type="entry name" value="WD40 repeat-like"/>
    <property type="match status" value="1"/>
</dbReference>
<feature type="compositionally biased region" description="Basic and acidic residues" evidence="1">
    <location>
        <begin position="935"/>
        <end position="947"/>
    </location>
</feature>
<feature type="compositionally biased region" description="Polar residues" evidence="1">
    <location>
        <begin position="283"/>
        <end position="292"/>
    </location>
</feature>
<feature type="region of interest" description="Disordered" evidence="1">
    <location>
        <begin position="926"/>
        <end position="972"/>
    </location>
</feature>
<dbReference type="SMART" id="SM00355">
    <property type="entry name" value="ZnF_C2H2"/>
    <property type="match status" value="3"/>
</dbReference>
<dbReference type="Gene3D" id="3.30.160.60">
    <property type="entry name" value="Classic Zinc Finger"/>
    <property type="match status" value="1"/>
</dbReference>
<protein>
    <submittedName>
        <fullName evidence="3">Uncharacterized LOC107093134</fullName>
    </submittedName>
</protein>
<feature type="compositionally biased region" description="Basic and acidic residues" evidence="1">
    <location>
        <begin position="376"/>
        <end position="403"/>
    </location>
</feature>
<dbReference type="KEGG" id="cvg:107093134"/>
<dbReference type="GO" id="GO:0016020">
    <property type="term" value="C:membrane"/>
    <property type="evidence" value="ECO:0007669"/>
    <property type="project" value="TreeGrafter"/>
</dbReference>
<dbReference type="FunFam" id="2.130.10.10:FF:000114">
    <property type="entry name" value="zinc finger protein 106 isoform X1"/>
    <property type="match status" value="1"/>
</dbReference>
<feature type="domain" description="C2H2-type" evidence="2">
    <location>
        <begin position="1254"/>
        <end position="1277"/>
    </location>
</feature>
<dbReference type="CTD" id="100536805"/>
<reference evidence="3" key="1">
    <citation type="submission" date="2025-08" db="UniProtKB">
        <authorList>
            <consortium name="Ensembl"/>
        </authorList>
    </citation>
    <scope>IDENTIFICATION</scope>
</reference>
<dbReference type="OrthoDB" id="10002522at2759"/>